<dbReference type="InterPro" id="IPR039924">
    <property type="entry name" value="ICln/Lot5/Saf5"/>
</dbReference>
<dbReference type="STRING" id="1109443.G4TJU9"/>
<evidence type="ECO:0000256" key="3">
    <source>
        <dbReference type="ARBA" id="ARBA00022490"/>
    </source>
</evidence>
<dbReference type="GO" id="GO:0045292">
    <property type="term" value="P:mRNA cis splicing, via spliceosome"/>
    <property type="evidence" value="ECO:0007669"/>
    <property type="project" value="TreeGrafter"/>
</dbReference>
<reference evidence="6 7" key="1">
    <citation type="journal article" date="2011" name="PLoS Pathog.">
        <title>Endophytic Life Strategies Decoded by Genome and Transcriptome Analyses of the Mutualistic Root Symbiont Piriformospora indica.</title>
        <authorList>
            <person name="Zuccaro A."/>
            <person name="Lahrmann U."/>
            <person name="Guldener U."/>
            <person name="Langen G."/>
            <person name="Pfiffi S."/>
            <person name="Biedenkopf D."/>
            <person name="Wong P."/>
            <person name="Samans B."/>
            <person name="Grimm C."/>
            <person name="Basiewicz M."/>
            <person name="Murat C."/>
            <person name="Martin F."/>
            <person name="Kogel K.H."/>
        </authorList>
    </citation>
    <scope>NUCLEOTIDE SEQUENCE [LARGE SCALE GENOMIC DNA]</scope>
    <source>
        <strain evidence="6 7">DSM 11827</strain>
    </source>
</reference>
<gene>
    <name evidence="6" type="ORF">PIIN_05534</name>
</gene>
<comment type="subcellular location">
    <subcellularLocation>
        <location evidence="2">Cytoplasm</location>
    </subcellularLocation>
    <subcellularLocation>
        <location evidence="1">Nucleus</location>
    </subcellularLocation>
</comment>
<dbReference type="GO" id="GO:0005681">
    <property type="term" value="C:spliceosomal complex"/>
    <property type="evidence" value="ECO:0007669"/>
    <property type="project" value="TreeGrafter"/>
</dbReference>
<evidence type="ECO:0000256" key="4">
    <source>
        <dbReference type="ARBA" id="ARBA00023242"/>
    </source>
</evidence>
<dbReference type="GO" id="GO:0034715">
    <property type="term" value="C:pICln-Sm protein complex"/>
    <property type="evidence" value="ECO:0007669"/>
    <property type="project" value="TreeGrafter"/>
</dbReference>
<dbReference type="InterPro" id="IPR011993">
    <property type="entry name" value="PH-like_dom_sf"/>
</dbReference>
<dbReference type="OrthoDB" id="19714at2759"/>
<organism evidence="6 7">
    <name type="scientific">Serendipita indica (strain DSM 11827)</name>
    <name type="common">Root endophyte fungus</name>
    <name type="synonym">Piriformospora indica</name>
    <dbReference type="NCBI Taxonomy" id="1109443"/>
    <lineage>
        <taxon>Eukaryota</taxon>
        <taxon>Fungi</taxon>
        <taxon>Dikarya</taxon>
        <taxon>Basidiomycota</taxon>
        <taxon>Agaricomycotina</taxon>
        <taxon>Agaricomycetes</taxon>
        <taxon>Sebacinales</taxon>
        <taxon>Serendipitaceae</taxon>
        <taxon>Serendipita</taxon>
    </lineage>
</organism>
<evidence type="ECO:0000313" key="7">
    <source>
        <dbReference type="Proteomes" id="UP000007148"/>
    </source>
</evidence>
<dbReference type="Pfam" id="PF03517">
    <property type="entry name" value="Voldacs"/>
    <property type="match status" value="1"/>
</dbReference>
<keyword evidence="3" id="KW-0963">Cytoplasm</keyword>
<evidence type="ECO:0008006" key="8">
    <source>
        <dbReference type="Google" id="ProtNLM"/>
    </source>
</evidence>
<name>G4TJU9_SERID</name>
<evidence type="ECO:0000313" key="6">
    <source>
        <dbReference type="EMBL" id="CCA71598.1"/>
    </source>
</evidence>
<dbReference type="HOGENOM" id="CLU_077804_2_1_1"/>
<dbReference type="GO" id="GO:0000387">
    <property type="term" value="P:spliceosomal snRNP assembly"/>
    <property type="evidence" value="ECO:0007669"/>
    <property type="project" value="TreeGrafter"/>
</dbReference>
<comment type="caution">
    <text evidence="6">The sequence shown here is derived from an EMBL/GenBank/DDBJ whole genome shotgun (WGS) entry which is preliminary data.</text>
</comment>
<sequence length="179" mass="19592">MTEQDCANGIVYVLSSHLIFWSATGKGLQVTYPTISLHAISRAELGPSIYCQLDETLDGEDEPTPDEEDAMEMRELRLNVQSEASLEPLFEALSQCAALHPDEDNGEEDEFDDAFLDADEMGDGDFVTEEQGELSEAGRATLAHLESILADPHRHLPADSDEEADERGSNQNARIANGP</sequence>
<dbReference type="eggNOG" id="KOG3238">
    <property type="taxonomic scope" value="Eukaryota"/>
</dbReference>
<keyword evidence="4" id="KW-0539">Nucleus</keyword>
<keyword evidence="7" id="KW-1185">Reference proteome</keyword>
<dbReference type="EMBL" id="CAFZ01000126">
    <property type="protein sequence ID" value="CCA71598.1"/>
    <property type="molecule type" value="Genomic_DNA"/>
</dbReference>
<dbReference type="InParanoid" id="G4TJU9"/>
<evidence type="ECO:0000256" key="1">
    <source>
        <dbReference type="ARBA" id="ARBA00004123"/>
    </source>
</evidence>
<dbReference type="Gene3D" id="2.30.29.30">
    <property type="entry name" value="Pleckstrin-homology domain (PH domain)/Phosphotyrosine-binding domain (PTB)"/>
    <property type="match status" value="1"/>
</dbReference>
<dbReference type="PANTHER" id="PTHR21399:SF0">
    <property type="entry name" value="METHYLOSOME SUBUNIT PICLN"/>
    <property type="match status" value="1"/>
</dbReference>
<proteinExistence type="predicted"/>
<accession>G4TJU9</accession>
<dbReference type="GO" id="GO:0005829">
    <property type="term" value="C:cytosol"/>
    <property type="evidence" value="ECO:0007669"/>
    <property type="project" value="TreeGrafter"/>
</dbReference>
<dbReference type="PANTHER" id="PTHR21399">
    <property type="entry name" value="CHLORIDE CONDUCTANCE REGULATORY PROTEIN ICLN"/>
    <property type="match status" value="1"/>
</dbReference>
<protein>
    <recommendedName>
        <fullName evidence="8">Methylosome subunit pICln</fullName>
    </recommendedName>
</protein>
<evidence type="ECO:0000256" key="2">
    <source>
        <dbReference type="ARBA" id="ARBA00004496"/>
    </source>
</evidence>
<feature type="compositionally biased region" description="Polar residues" evidence="5">
    <location>
        <begin position="169"/>
        <end position="179"/>
    </location>
</feature>
<evidence type="ECO:0000256" key="5">
    <source>
        <dbReference type="SAM" id="MobiDB-lite"/>
    </source>
</evidence>
<dbReference type="AlphaFoldDB" id="G4TJU9"/>
<dbReference type="Proteomes" id="UP000007148">
    <property type="component" value="Unassembled WGS sequence"/>
</dbReference>
<dbReference type="OMA" id="ENAEGWQ"/>
<feature type="region of interest" description="Disordered" evidence="5">
    <location>
        <begin position="152"/>
        <end position="179"/>
    </location>
</feature>